<feature type="domain" description="TRASH" evidence="1">
    <location>
        <begin position="4"/>
        <end position="42"/>
    </location>
</feature>
<evidence type="ECO:0000313" key="2">
    <source>
        <dbReference type="EMBL" id="CCF85457.1"/>
    </source>
</evidence>
<dbReference type="Pfam" id="PF04945">
    <property type="entry name" value="YHS"/>
    <property type="match status" value="1"/>
</dbReference>
<accession>I4EL95</accession>
<dbReference type="EMBL" id="CAGS01000445">
    <property type="protein sequence ID" value="CCF85457.1"/>
    <property type="molecule type" value="Genomic_DNA"/>
</dbReference>
<proteinExistence type="predicted"/>
<dbReference type="OrthoDB" id="9809270at2"/>
<sequence length="91" mass="10309">MAKDPVCGKDVRPEAAFGKGEFMAVMYYFCSAKCEAAYLRDPWGYTKPWPTSYKAGRHTDFPQYINPQGGGRDIPEVSEIMRYDGFGRRIG</sequence>
<evidence type="ECO:0000313" key="3">
    <source>
        <dbReference type="Proteomes" id="UP000004221"/>
    </source>
</evidence>
<name>I4EL95_9BACT</name>
<comment type="caution">
    <text evidence="2">The sequence shown here is derived from an EMBL/GenBank/DDBJ whole genome shotgun (WGS) entry which is preliminary data.</text>
</comment>
<keyword evidence="3" id="KW-1185">Reference proteome</keyword>
<evidence type="ECO:0000259" key="1">
    <source>
        <dbReference type="SMART" id="SM00746"/>
    </source>
</evidence>
<dbReference type="InterPro" id="IPR011017">
    <property type="entry name" value="TRASH_dom"/>
</dbReference>
<dbReference type="Proteomes" id="UP000004221">
    <property type="component" value="Unassembled WGS sequence"/>
</dbReference>
<protein>
    <recommendedName>
        <fullName evidence="1">TRASH domain-containing protein</fullName>
    </recommendedName>
</protein>
<dbReference type="SMART" id="SM00746">
    <property type="entry name" value="TRASH"/>
    <property type="match status" value="1"/>
</dbReference>
<organism evidence="2 3">
    <name type="scientific">Nitrolancea hollandica Lb</name>
    <dbReference type="NCBI Taxonomy" id="1129897"/>
    <lineage>
        <taxon>Bacteria</taxon>
        <taxon>Pseudomonadati</taxon>
        <taxon>Thermomicrobiota</taxon>
        <taxon>Thermomicrobia</taxon>
        <taxon>Sphaerobacterales</taxon>
        <taxon>Sphaerobacterineae</taxon>
        <taxon>Sphaerobacteraceae</taxon>
        <taxon>Nitrolancea</taxon>
    </lineage>
</organism>
<dbReference type="InterPro" id="IPR007029">
    <property type="entry name" value="YHS_dom"/>
</dbReference>
<dbReference type="AlphaFoldDB" id="I4EL95"/>
<reference evidence="2 3" key="1">
    <citation type="journal article" date="2012" name="ISME J.">
        <title>Nitrification expanded: discovery, physiology and genomics of a nitrite-oxidizing bacterium from the phylum Chloroflexi.</title>
        <authorList>
            <person name="Sorokin D.Y."/>
            <person name="Lucker S."/>
            <person name="Vejmelkova D."/>
            <person name="Kostrikina N.A."/>
            <person name="Kleerebezem R."/>
            <person name="Rijpstra W.I."/>
            <person name="Damste J.S."/>
            <person name="Le Paslier D."/>
            <person name="Muyzer G."/>
            <person name="Wagner M."/>
            <person name="van Loosdrecht M.C."/>
            <person name="Daims H."/>
        </authorList>
    </citation>
    <scope>NUCLEOTIDE SEQUENCE [LARGE SCALE GENOMIC DNA]</scope>
    <source>
        <strain evidence="3">none</strain>
    </source>
</reference>
<dbReference type="RefSeq" id="WP_008480371.1">
    <property type="nucleotide sequence ID" value="NZ_CAGS01000445.1"/>
</dbReference>
<gene>
    <name evidence="2" type="ORF">NITHO_50006</name>
</gene>